<evidence type="ECO:0000313" key="2">
    <source>
        <dbReference type="EMBL" id="SDJ86883.1"/>
    </source>
</evidence>
<reference evidence="2 3" key="1">
    <citation type="submission" date="2016-10" db="EMBL/GenBank/DDBJ databases">
        <authorList>
            <person name="de Groot N.N."/>
        </authorList>
    </citation>
    <scope>NUCLEOTIDE SEQUENCE [LARGE SCALE GENOMIC DNA]</scope>
    <source>
        <strain evidence="2 3">CGMCC 1.6502</strain>
    </source>
</reference>
<keyword evidence="1" id="KW-0812">Transmembrane</keyword>
<proteinExistence type="predicted"/>
<dbReference type="EMBL" id="FNFL01000001">
    <property type="protein sequence ID" value="SDJ86883.1"/>
    <property type="molecule type" value="Genomic_DNA"/>
</dbReference>
<keyword evidence="1" id="KW-0472">Membrane</keyword>
<name>A0A1G8X8Q4_9BACI</name>
<accession>A0A1G8X8Q4</accession>
<protein>
    <submittedName>
        <fullName evidence="2">Uncharacterized protein</fullName>
    </submittedName>
</protein>
<dbReference type="Proteomes" id="UP000198694">
    <property type="component" value="Unassembled WGS sequence"/>
</dbReference>
<dbReference type="AlphaFoldDB" id="A0A1G8X8Q4"/>
<keyword evidence="3" id="KW-1185">Reference proteome</keyword>
<evidence type="ECO:0000256" key="1">
    <source>
        <dbReference type="SAM" id="Phobius"/>
    </source>
</evidence>
<keyword evidence="1" id="KW-1133">Transmembrane helix</keyword>
<evidence type="ECO:0000313" key="3">
    <source>
        <dbReference type="Proteomes" id="UP000198694"/>
    </source>
</evidence>
<sequence>MLTAIAFLFNLFGILRLVPLYFTMPILFISIYLTIFSFAYKNTFRGFSKISRRL</sequence>
<organism evidence="2 3">
    <name type="scientific">Sediminibacillus albus</name>
    <dbReference type="NCBI Taxonomy" id="407036"/>
    <lineage>
        <taxon>Bacteria</taxon>
        <taxon>Bacillati</taxon>
        <taxon>Bacillota</taxon>
        <taxon>Bacilli</taxon>
        <taxon>Bacillales</taxon>
        <taxon>Bacillaceae</taxon>
        <taxon>Sediminibacillus</taxon>
    </lineage>
</organism>
<gene>
    <name evidence="2" type="ORF">SAMN05216243_1226</name>
</gene>
<feature type="transmembrane region" description="Helical" evidence="1">
    <location>
        <begin position="20"/>
        <end position="40"/>
    </location>
</feature>